<protein>
    <submittedName>
        <fullName evidence="1">Uncharacterized protein</fullName>
    </submittedName>
</protein>
<proteinExistence type="predicted"/>
<gene>
    <name evidence="1" type="ORF">EJ065_5436</name>
</gene>
<evidence type="ECO:0000313" key="1">
    <source>
        <dbReference type="EMBL" id="QAT86970.1"/>
    </source>
</evidence>
<dbReference type="EMBL" id="CP034669">
    <property type="protein sequence ID" value="QAT86970.1"/>
    <property type="molecule type" value="Genomic_DNA"/>
</dbReference>
<name>A0A410RYM1_CORCK</name>
<dbReference type="Proteomes" id="UP000288758">
    <property type="component" value="Chromosome"/>
</dbReference>
<reference evidence="1 2" key="1">
    <citation type="submission" date="2018-12" db="EMBL/GenBank/DDBJ databases">
        <title>Complete Genome Sequence of the Corallopyronin A producing Myxobacterium Corallococcus coralloides B035.</title>
        <authorList>
            <person name="Bouhired S.M."/>
            <person name="Rupp O."/>
            <person name="Blom J."/>
            <person name="Schaeberle T.F."/>
            <person name="Kehraus S."/>
            <person name="Schiefer A."/>
            <person name="Pfarr K."/>
            <person name="Goesmann A."/>
            <person name="Hoerauf A."/>
            <person name="Koenig G.M."/>
        </authorList>
    </citation>
    <scope>NUCLEOTIDE SEQUENCE [LARGE SCALE GENOMIC DNA]</scope>
    <source>
        <strain evidence="1 2">B035</strain>
    </source>
</reference>
<dbReference type="RefSeq" id="WP_164933321.1">
    <property type="nucleotide sequence ID" value="NZ_CP034669.1"/>
</dbReference>
<accession>A0A410RYM1</accession>
<sequence>MAREELHPGWLPLDPDEADGPLWGDAFLEEDDALHSAAVEDLDAFDFAVASY</sequence>
<evidence type="ECO:0000313" key="2">
    <source>
        <dbReference type="Proteomes" id="UP000288758"/>
    </source>
</evidence>
<organism evidence="1 2">
    <name type="scientific">Corallococcus coralloides</name>
    <name type="common">Myxococcus coralloides</name>
    <dbReference type="NCBI Taxonomy" id="184914"/>
    <lineage>
        <taxon>Bacteria</taxon>
        <taxon>Pseudomonadati</taxon>
        <taxon>Myxococcota</taxon>
        <taxon>Myxococcia</taxon>
        <taxon>Myxococcales</taxon>
        <taxon>Cystobacterineae</taxon>
        <taxon>Myxococcaceae</taxon>
        <taxon>Corallococcus</taxon>
    </lineage>
</organism>
<dbReference type="AlphaFoldDB" id="A0A410RYM1"/>